<comment type="similarity">
    <text evidence="4">Belongs to the GART family.</text>
</comment>
<dbReference type="STRING" id="1261131.lam_991"/>
<dbReference type="UniPathway" id="UPA00074">
    <property type="reaction ID" value="UER00126"/>
</dbReference>
<evidence type="ECO:0000313" key="6">
    <source>
        <dbReference type="EMBL" id="AHA28319.1"/>
    </source>
</evidence>
<dbReference type="HOGENOM" id="CLU_038395_1_0_5"/>
<dbReference type="SUPFAM" id="SSF53328">
    <property type="entry name" value="Formyltransferase"/>
    <property type="match status" value="1"/>
</dbReference>
<dbReference type="EMBL" id="CP006604">
    <property type="protein sequence ID" value="AHA28319.1"/>
    <property type="molecule type" value="Genomic_DNA"/>
</dbReference>
<dbReference type="GO" id="GO:0004644">
    <property type="term" value="F:phosphoribosylglycinamide formyltransferase activity"/>
    <property type="evidence" value="ECO:0007669"/>
    <property type="project" value="UniProtKB-UniRule"/>
</dbReference>
<keyword evidence="3 4" id="KW-0658">Purine biosynthesis</keyword>
<reference evidence="6 7" key="1">
    <citation type="journal article" date="2014" name="Mol. Plant Microbe Interact.">
        <title>The complete genome sequence of Candidatus Liberibacter americanus, associated with citrus Huanglongbing.</title>
        <authorList>
            <person name="Wulff N.A."/>
            <person name="Zhang S."/>
            <person name="Setubal J.C."/>
            <person name="Almeida N.F."/>
            <person name="Martins E.C."/>
            <person name="Harakava R."/>
            <person name="Kumar D."/>
            <person name="Rangel L.T."/>
            <person name="Foissac X."/>
            <person name="Bove J."/>
            <person name="Gabriel D.W."/>
        </authorList>
    </citation>
    <scope>NUCLEOTIDE SEQUENCE [LARGE SCALE GENOMIC DNA]</scope>
    <source>
        <strain evidence="6 7">Sao Paulo</strain>
    </source>
</reference>
<feature type="binding site" evidence="4">
    <location>
        <position position="109"/>
    </location>
    <ligand>
        <name>(6R)-10-formyltetrahydrofolate</name>
        <dbReference type="ChEBI" id="CHEBI:195366"/>
    </ligand>
</feature>
<dbReference type="Pfam" id="PF00551">
    <property type="entry name" value="Formyl_trans_N"/>
    <property type="match status" value="1"/>
</dbReference>
<dbReference type="eggNOG" id="COG0299">
    <property type="taxonomic scope" value="Bacteria"/>
</dbReference>
<dbReference type="AlphaFoldDB" id="U6B6B5"/>
<dbReference type="Proteomes" id="UP000017862">
    <property type="component" value="Chromosome"/>
</dbReference>
<proteinExistence type="inferred from homology"/>
<evidence type="ECO:0000256" key="3">
    <source>
        <dbReference type="ARBA" id="ARBA00022755"/>
    </source>
</evidence>
<dbReference type="PANTHER" id="PTHR43369:SF2">
    <property type="entry name" value="PHOSPHORIBOSYLGLYCINAMIDE FORMYLTRANSFERASE"/>
    <property type="match status" value="1"/>
</dbReference>
<dbReference type="GO" id="GO:0006189">
    <property type="term" value="P:'de novo' IMP biosynthetic process"/>
    <property type="evidence" value="ECO:0007669"/>
    <property type="project" value="UniProtKB-UniRule"/>
</dbReference>
<feature type="binding site" evidence="4">
    <location>
        <begin position="14"/>
        <end position="16"/>
    </location>
    <ligand>
        <name>N(1)-(5-phospho-beta-D-ribosyl)glycinamide</name>
        <dbReference type="ChEBI" id="CHEBI:143788"/>
    </ligand>
</feature>
<keyword evidence="2 4" id="KW-0808">Transferase</keyword>
<feature type="binding site" evidence="4">
    <location>
        <position position="68"/>
    </location>
    <ligand>
        <name>(6R)-10-formyltetrahydrofolate</name>
        <dbReference type="ChEBI" id="CHEBI:195366"/>
    </ligand>
</feature>
<dbReference type="InterPro" id="IPR036477">
    <property type="entry name" value="Formyl_transf_N_sf"/>
</dbReference>
<name>U6B6B5_9HYPH</name>
<dbReference type="RefSeq" id="WP_007556558.1">
    <property type="nucleotide sequence ID" value="NC_022793.1"/>
</dbReference>
<feature type="active site" description="Proton donor" evidence="4">
    <location>
        <position position="111"/>
    </location>
</feature>
<evidence type="ECO:0000256" key="1">
    <source>
        <dbReference type="ARBA" id="ARBA00005054"/>
    </source>
</evidence>
<comment type="catalytic activity">
    <reaction evidence="4">
        <text>N(1)-(5-phospho-beta-D-ribosyl)glycinamide + (6R)-10-formyltetrahydrofolate = N(2)-formyl-N(1)-(5-phospho-beta-D-ribosyl)glycinamide + (6S)-5,6,7,8-tetrahydrofolate + H(+)</text>
        <dbReference type="Rhea" id="RHEA:15053"/>
        <dbReference type="ChEBI" id="CHEBI:15378"/>
        <dbReference type="ChEBI" id="CHEBI:57453"/>
        <dbReference type="ChEBI" id="CHEBI:143788"/>
        <dbReference type="ChEBI" id="CHEBI:147286"/>
        <dbReference type="ChEBI" id="CHEBI:195366"/>
        <dbReference type="EC" id="2.1.2.2"/>
    </reaction>
</comment>
<dbReference type="InterPro" id="IPR002376">
    <property type="entry name" value="Formyl_transf_N"/>
</dbReference>
<dbReference type="KEGG" id="lar:lam_991"/>
<dbReference type="CDD" id="cd08645">
    <property type="entry name" value="FMT_core_GART"/>
    <property type="match status" value="1"/>
</dbReference>
<accession>U6B6B5</accession>
<evidence type="ECO:0000256" key="2">
    <source>
        <dbReference type="ARBA" id="ARBA00022679"/>
    </source>
</evidence>
<feature type="site" description="Raises pKa of active site His" evidence="4">
    <location>
        <position position="147"/>
    </location>
</feature>
<dbReference type="EC" id="2.1.2.2" evidence="4"/>
<feature type="domain" description="Formyl transferase N-terminal" evidence="5">
    <location>
        <begin position="4"/>
        <end position="184"/>
    </location>
</feature>
<sequence length="204" mass="22705">MIYKNIVVFISGNGTNMLSIIHATKKTGYPAKVIGVISDNPNAKGIIKAKEENIPIYTIPYNNYKSTKEHEKAIITQISSIKPDLICLAGYIRILSKEFIENYKNKILNIHPSLLPLFPGLHTHRRALKSGVKITGCTVHIVTENIDEGPIVAQAAIPILSDETEESLSKRLLSVENILYPLALEKIILGKIEKVEDRFHIIGI</sequence>
<evidence type="ECO:0000256" key="4">
    <source>
        <dbReference type="HAMAP-Rule" id="MF_01930"/>
    </source>
</evidence>
<protein>
    <recommendedName>
        <fullName evidence="4">Phosphoribosylglycinamide formyltransferase</fullName>
        <ecNumber evidence="4">2.1.2.2</ecNumber>
    </recommendedName>
    <alternativeName>
        <fullName evidence="4">5'-phosphoribosylglycinamide transformylase</fullName>
    </alternativeName>
    <alternativeName>
        <fullName evidence="4">GAR transformylase</fullName>
        <shortName evidence="4">GART</shortName>
    </alternativeName>
</protein>
<dbReference type="NCBIfam" id="TIGR00639">
    <property type="entry name" value="PurN"/>
    <property type="match status" value="1"/>
</dbReference>
<keyword evidence="7" id="KW-1185">Reference proteome</keyword>
<comment type="caution">
    <text evidence="4">Lacks conserved residue(s) required for the propagation of feature annotation.</text>
</comment>
<comment type="function">
    <text evidence="4">Catalyzes the transfer of a formyl group from 10-formyltetrahydrofolate to 5-phospho-ribosyl-glycinamide (GAR), producing 5-phospho-ribosyl-N-formylglycinamide (FGAR) and tetrahydrofolate.</text>
</comment>
<dbReference type="HAMAP" id="MF_01930">
    <property type="entry name" value="PurN"/>
    <property type="match status" value="1"/>
</dbReference>
<comment type="pathway">
    <text evidence="1 4">Purine metabolism; IMP biosynthesis via de novo pathway; N(2)-formyl-N(1)-(5-phospho-D-ribosyl)glycinamide from N(1)-(5-phospho-D-ribosyl)glycinamide (10-formyl THF route): step 1/1.</text>
</comment>
<dbReference type="PATRIC" id="fig|1261131.3.peg.948"/>
<dbReference type="InterPro" id="IPR004607">
    <property type="entry name" value="GART"/>
</dbReference>
<dbReference type="Gene3D" id="3.40.50.170">
    <property type="entry name" value="Formyl transferase, N-terminal domain"/>
    <property type="match status" value="1"/>
</dbReference>
<organism evidence="6 7">
    <name type="scientific">Candidatus Liberibacter americanus str. Sao Paulo</name>
    <dbReference type="NCBI Taxonomy" id="1261131"/>
    <lineage>
        <taxon>Bacteria</taxon>
        <taxon>Pseudomonadati</taxon>
        <taxon>Pseudomonadota</taxon>
        <taxon>Alphaproteobacteria</taxon>
        <taxon>Hyphomicrobiales</taxon>
        <taxon>Rhizobiaceae</taxon>
        <taxon>Liberibacter</taxon>
    </lineage>
</organism>
<gene>
    <name evidence="4 6" type="primary">purN</name>
    <name evidence="6" type="ORF">lam_991</name>
</gene>
<dbReference type="GO" id="GO:0005829">
    <property type="term" value="C:cytosol"/>
    <property type="evidence" value="ECO:0007669"/>
    <property type="project" value="TreeGrafter"/>
</dbReference>
<evidence type="ECO:0000313" key="7">
    <source>
        <dbReference type="Proteomes" id="UP000017862"/>
    </source>
</evidence>
<dbReference type="PANTHER" id="PTHR43369">
    <property type="entry name" value="PHOSPHORIBOSYLGLYCINAMIDE FORMYLTRANSFERASE"/>
    <property type="match status" value="1"/>
</dbReference>
<evidence type="ECO:0000259" key="5">
    <source>
        <dbReference type="Pfam" id="PF00551"/>
    </source>
</evidence>